<protein>
    <recommendedName>
        <fullName evidence="11">tRNA (guanine(37)-N1)-methyltransferase</fullName>
        <ecNumber evidence="11">2.1.1.228</ecNumber>
    </recommendedName>
    <alternativeName>
        <fullName evidence="11">M1G-methyltransferase</fullName>
    </alternativeName>
    <alternativeName>
        <fullName evidence="11">tRNA [GM37] methyltransferase</fullName>
    </alternativeName>
    <alternativeName>
        <fullName evidence="11">tRNA methyltransferase 5 homolog</fullName>
    </alternativeName>
</protein>
<reference evidence="13" key="2">
    <citation type="submission" date="2018-11" db="EMBL/GenBank/DDBJ databases">
        <title>Trombidioid mite genomics.</title>
        <authorList>
            <person name="Dong X."/>
        </authorList>
    </citation>
    <scope>NUCLEOTIDE SEQUENCE</scope>
    <source>
        <strain evidence="13">UoL-WK</strain>
    </source>
</reference>
<keyword evidence="8 11" id="KW-0539">Nucleus</keyword>
<keyword evidence="4 11" id="KW-0808">Transferase</keyword>
<dbReference type="GO" id="GO:0070901">
    <property type="term" value="P:mitochondrial tRNA methylation"/>
    <property type="evidence" value="ECO:0007669"/>
    <property type="project" value="TreeGrafter"/>
</dbReference>
<evidence type="ECO:0000256" key="10">
    <source>
        <dbReference type="ARBA" id="ARBA00047783"/>
    </source>
</evidence>
<keyword evidence="6 11" id="KW-0819">tRNA processing</keyword>
<keyword evidence="3 11" id="KW-0489">Methyltransferase</keyword>
<evidence type="ECO:0000313" key="15">
    <source>
        <dbReference type="Proteomes" id="UP000285301"/>
    </source>
</evidence>
<dbReference type="Proteomes" id="UP000285301">
    <property type="component" value="Unassembled WGS sequence"/>
</dbReference>
<keyword evidence="15" id="KW-1185">Reference proteome</keyword>
<comment type="similarity">
    <text evidence="11">Belongs to the TRM5 / TYW2 family.</text>
</comment>
<dbReference type="FunFam" id="3.30.300.110:FF:000001">
    <property type="entry name" value="tRNA (guanine(37)-N1)-methyltransferase"/>
    <property type="match status" value="1"/>
</dbReference>
<organism evidence="13 15">
    <name type="scientific">Dinothrombium tinctorium</name>
    <dbReference type="NCBI Taxonomy" id="1965070"/>
    <lineage>
        <taxon>Eukaryota</taxon>
        <taxon>Metazoa</taxon>
        <taxon>Ecdysozoa</taxon>
        <taxon>Arthropoda</taxon>
        <taxon>Chelicerata</taxon>
        <taxon>Arachnida</taxon>
        <taxon>Acari</taxon>
        <taxon>Acariformes</taxon>
        <taxon>Trombidiformes</taxon>
        <taxon>Prostigmata</taxon>
        <taxon>Anystina</taxon>
        <taxon>Parasitengona</taxon>
        <taxon>Trombidioidea</taxon>
        <taxon>Trombidiidae</taxon>
        <taxon>Dinothrombium</taxon>
    </lineage>
</organism>
<evidence type="ECO:0000256" key="7">
    <source>
        <dbReference type="ARBA" id="ARBA00023128"/>
    </source>
</evidence>
<dbReference type="PANTHER" id="PTHR23245:SF36">
    <property type="entry name" value="TRNA (GUANINE(37)-N1)-METHYLTRANSFERASE"/>
    <property type="match status" value="1"/>
</dbReference>
<dbReference type="STRING" id="1965070.A0A3S3PG31"/>
<name>A0A3S3PG31_9ACAR</name>
<comment type="subcellular location">
    <subcellularLocation>
        <location evidence="11">Mitochondrion matrix</location>
    </subcellularLocation>
    <subcellularLocation>
        <location evidence="11">Nucleus</location>
    </subcellularLocation>
    <subcellularLocation>
        <location evidence="11">Cytoplasm</location>
    </subcellularLocation>
    <text evidence="11">Predominantly in the mitochondria and in the nucleus.</text>
</comment>
<evidence type="ECO:0000256" key="6">
    <source>
        <dbReference type="ARBA" id="ARBA00022694"/>
    </source>
</evidence>
<dbReference type="Gene3D" id="3.30.300.110">
    <property type="entry name" value="Met-10+ protein-like domains"/>
    <property type="match status" value="1"/>
</dbReference>
<comment type="catalytic activity">
    <reaction evidence="10 11">
        <text>guanosine(37) in tRNA + S-adenosyl-L-methionine = N(1)-methylguanosine(37) in tRNA + S-adenosyl-L-homocysteine + H(+)</text>
        <dbReference type="Rhea" id="RHEA:36899"/>
        <dbReference type="Rhea" id="RHEA-COMP:10145"/>
        <dbReference type="Rhea" id="RHEA-COMP:10147"/>
        <dbReference type="ChEBI" id="CHEBI:15378"/>
        <dbReference type="ChEBI" id="CHEBI:57856"/>
        <dbReference type="ChEBI" id="CHEBI:59789"/>
        <dbReference type="ChEBI" id="CHEBI:73542"/>
        <dbReference type="ChEBI" id="CHEBI:74269"/>
        <dbReference type="EC" id="2.1.1.228"/>
    </reaction>
</comment>
<evidence type="ECO:0000313" key="14">
    <source>
        <dbReference type="EMBL" id="RWS11716.1"/>
    </source>
</evidence>
<dbReference type="InterPro" id="IPR056743">
    <property type="entry name" value="TRM5-TYW2-like_MTfase"/>
</dbReference>
<dbReference type="InterPro" id="IPR056744">
    <property type="entry name" value="TRM5/TYW2-like_N"/>
</dbReference>
<evidence type="ECO:0000256" key="1">
    <source>
        <dbReference type="ARBA" id="ARBA00009775"/>
    </source>
</evidence>
<comment type="function">
    <text evidence="11">Specifically methylates the N1 position of guanosine-37 in various cytoplasmic and mitochondrial tRNAs. Methylation is not dependent on the nature of the nucleoside 5' of the target nucleoside. This is the first step in the biosynthesis of wybutosine (yW), a modified base adjacent to the anticodon of tRNAs and required for accurate decoding.</text>
</comment>
<dbReference type="Gene3D" id="3.40.50.150">
    <property type="entry name" value="Vaccinia Virus protein VP39"/>
    <property type="match status" value="1"/>
</dbReference>
<keyword evidence="5 11" id="KW-0949">S-adenosyl-L-methionine</keyword>
<dbReference type="Pfam" id="PF02475">
    <property type="entry name" value="TRM5-TYW2_MTfase"/>
    <property type="match status" value="1"/>
</dbReference>
<dbReference type="OrthoDB" id="6416727at2759"/>
<dbReference type="Pfam" id="PF25133">
    <property type="entry name" value="TYW2_N_2"/>
    <property type="match status" value="1"/>
</dbReference>
<evidence type="ECO:0000256" key="5">
    <source>
        <dbReference type="ARBA" id="ARBA00022691"/>
    </source>
</evidence>
<reference evidence="13 15" key="1">
    <citation type="journal article" date="2018" name="Gigascience">
        <title>Genomes of trombidid mites reveal novel predicted allergens and laterally-transferred genes associated with secondary metabolism.</title>
        <authorList>
            <person name="Dong X."/>
            <person name="Chaisiri K."/>
            <person name="Xia D."/>
            <person name="Armstrong S.D."/>
            <person name="Fang Y."/>
            <person name="Donnelly M.J."/>
            <person name="Kadowaki T."/>
            <person name="McGarry J.W."/>
            <person name="Darby A.C."/>
            <person name="Makepeace B.L."/>
        </authorList>
    </citation>
    <scope>NUCLEOTIDE SEQUENCE [LARGE SCALE GENOMIC DNA]</scope>
    <source>
        <strain evidence="13">UoL-WK</strain>
    </source>
</reference>
<feature type="binding site" evidence="11">
    <location>
        <position position="227"/>
    </location>
    <ligand>
        <name>S-adenosyl-L-methionine</name>
        <dbReference type="ChEBI" id="CHEBI:59789"/>
    </ligand>
</feature>
<feature type="binding site" evidence="11">
    <location>
        <begin position="266"/>
        <end position="267"/>
    </location>
    <ligand>
        <name>S-adenosyl-L-methionine</name>
        <dbReference type="ChEBI" id="CHEBI:59789"/>
    </ligand>
</feature>
<dbReference type="InterPro" id="IPR030382">
    <property type="entry name" value="MeTrfase_TRM5/TYW2"/>
</dbReference>
<proteinExistence type="inferred from homology"/>
<dbReference type="GO" id="GO:0005759">
    <property type="term" value="C:mitochondrial matrix"/>
    <property type="evidence" value="ECO:0007669"/>
    <property type="project" value="UniProtKB-SubCell"/>
</dbReference>
<dbReference type="EC" id="2.1.1.228" evidence="11"/>
<evidence type="ECO:0000256" key="3">
    <source>
        <dbReference type="ARBA" id="ARBA00022603"/>
    </source>
</evidence>
<comment type="function">
    <text evidence="9">Involved in mitochondrial tRNA methylation. Specifically methylates the N1 position of guanosine-37 in various tRNAs. Methylation is not dependent on the nature of the nucleoside 5' of the target nucleoside. This is the first step in the biosynthesis of wybutosine (yW), a modified base adjacent to the anticodon of tRNAs and required for accurate decoding.</text>
</comment>
<evidence type="ECO:0000256" key="9">
    <source>
        <dbReference type="ARBA" id="ARBA00045951"/>
    </source>
</evidence>
<feature type="domain" description="SAM-dependent methyltransferase TRM5/TYW2-type" evidence="12">
    <location>
        <begin position="132"/>
        <end position="419"/>
    </location>
</feature>
<gene>
    <name evidence="13" type="ORF">B4U79_06542</name>
    <name evidence="14" type="ORF">B4U79_10992</name>
</gene>
<feature type="binding site" evidence="11">
    <location>
        <begin position="294"/>
        <end position="295"/>
    </location>
    <ligand>
        <name>S-adenosyl-L-methionine</name>
        <dbReference type="ChEBI" id="CHEBI:59789"/>
    </ligand>
</feature>
<dbReference type="InterPro" id="IPR025792">
    <property type="entry name" value="tRNA_Gua_MeTrfase_euk"/>
</dbReference>
<dbReference type="HAMAP" id="MF_03152">
    <property type="entry name" value="TRM5"/>
    <property type="match status" value="1"/>
</dbReference>
<dbReference type="PANTHER" id="PTHR23245">
    <property type="entry name" value="TRNA METHYLTRANSFERASE"/>
    <property type="match status" value="1"/>
</dbReference>
<comment type="similarity">
    <text evidence="1">Belongs to the class I-like SAM-binding methyltransferase superfamily. TRM5/TYW2 family.</text>
</comment>
<feature type="binding site" evidence="11">
    <location>
        <position position="331"/>
    </location>
    <ligand>
        <name>S-adenosyl-L-methionine</name>
        <dbReference type="ChEBI" id="CHEBI:59789"/>
    </ligand>
</feature>
<evidence type="ECO:0000256" key="8">
    <source>
        <dbReference type="ARBA" id="ARBA00023242"/>
    </source>
</evidence>
<comment type="subunit">
    <text evidence="11">Monomer.</text>
</comment>
<dbReference type="AlphaFoldDB" id="A0A3S3PG31"/>
<dbReference type="EMBL" id="NCKU01001596">
    <property type="protein sequence ID" value="RWS11716.1"/>
    <property type="molecule type" value="Genomic_DNA"/>
</dbReference>
<dbReference type="SUPFAM" id="SSF53335">
    <property type="entry name" value="S-adenosyl-L-methionine-dependent methyltransferases"/>
    <property type="match status" value="1"/>
</dbReference>
<dbReference type="EMBL" id="NCKU01001598">
    <property type="protein sequence ID" value="RWS11705.1"/>
    <property type="molecule type" value="Genomic_DNA"/>
</dbReference>
<dbReference type="CDD" id="cd02440">
    <property type="entry name" value="AdoMet_MTases"/>
    <property type="match status" value="1"/>
</dbReference>
<dbReference type="InterPro" id="IPR029063">
    <property type="entry name" value="SAM-dependent_MTases_sf"/>
</dbReference>
<dbReference type="GO" id="GO:0052906">
    <property type="term" value="F:tRNA (guanine(37)-N1)-methyltransferase activity"/>
    <property type="evidence" value="ECO:0007669"/>
    <property type="project" value="UniProtKB-UniRule"/>
</dbReference>
<evidence type="ECO:0000256" key="2">
    <source>
        <dbReference type="ARBA" id="ARBA00022490"/>
    </source>
</evidence>
<evidence type="ECO:0000259" key="12">
    <source>
        <dbReference type="PROSITE" id="PS51684"/>
    </source>
</evidence>
<evidence type="ECO:0000256" key="4">
    <source>
        <dbReference type="ARBA" id="ARBA00022679"/>
    </source>
</evidence>
<dbReference type="GO" id="GO:0005634">
    <property type="term" value="C:nucleus"/>
    <property type="evidence" value="ECO:0007669"/>
    <property type="project" value="UniProtKB-SubCell"/>
</dbReference>
<dbReference type="PROSITE" id="PS51684">
    <property type="entry name" value="SAM_MT_TRM5_TYW2"/>
    <property type="match status" value="1"/>
</dbReference>
<evidence type="ECO:0000313" key="13">
    <source>
        <dbReference type="EMBL" id="RWS11705.1"/>
    </source>
</evidence>
<accession>A0A3S3PG31</accession>
<keyword evidence="2 11" id="KW-0963">Cytoplasm</keyword>
<dbReference type="GO" id="GO:0002939">
    <property type="term" value="P:tRNA N1-guanine methylation"/>
    <property type="evidence" value="ECO:0007669"/>
    <property type="project" value="TreeGrafter"/>
</dbReference>
<evidence type="ECO:0000256" key="11">
    <source>
        <dbReference type="HAMAP-Rule" id="MF_03152"/>
    </source>
</evidence>
<keyword evidence="7 11" id="KW-0496">Mitochondrion</keyword>
<comment type="caution">
    <text evidence="13">The sequence shown here is derived from an EMBL/GenBank/DDBJ whole genome shotgun (WGS) entry which is preliminary data.</text>
</comment>
<sequence length="435" mass="50245">MSDSLLFPPDSVKGMTKLDKSKFEKVIRAPFVSVQNSHLEDISTLLKPYFLLLDNFKCVVEESDRPQSKAIILNPDLIKKFDDIPENVRNALQQINVTDLNYKQISLKFENYKRGDIFKAVLPFDGTRVTGHSIIGHIIQLNLREHLLPFKHLIGEIFLATSKSDIKRIVNKSQIIDSEFRFFEMETLAERPEAKDLGTIVELSEHENKFKFDFAKVYWNPRLSTEHKRIVSKIKRFDVLYDMFAGVGPFAIPVAKKKSCQVLANDLNPECYRWLLENIKLNKCGDNIKAYNMDGRDFVQSVVKNHFIEQCKTLLAKQEYSQIPTFHVTMNLPAIAIEFLDAFEELVDEDEVGDLPKNLLLPKIHLYCFLQDLENAEAIVVKMIEDALKCKLNEIEEIKEVRSVAPNKLMFRTSFSLPENVFFAARNVNKRQKIV</sequence>